<keyword evidence="2" id="KW-0238">DNA-binding</keyword>
<dbReference type="RefSeq" id="WP_014456061.1">
    <property type="nucleotide sequence ID" value="NC_017098.1"/>
</dbReference>
<dbReference type="SUPFAM" id="SSF46785">
    <property type="entry name" value="Winged helix' DNA-binding domain"/>
    <property type="match status" value="1"/>
</dbReference>
<evidence type="ECO:0000256" key="1">
    <source>
        <dbReference type="ARBA" id="ARBA00023015"/>
    </source>
</evidence>
<protein>
    <submittedName>
        <fullName evidence="5">Putative transcriptional regulator</fullName>
    </submittedName>
</protein>
<dbReference type="KEGG" id="sfc:Spiaf_2029"/>
<sequence>MGAVQPCSAEYLADKSRRLKVCGHPLRLQLLCAIFHTGEPCVSQLWECVGQPQPVVSQHLAVLKENAVVSSEIKGNRRIYTIIDPFIREIVQAIINDEDVLASRRSPVASV</sequence>
<dbReference type="Proteomes" id="UP000007383">
    <property type="component" value="Chromosome"/>
</dbReference>
<evidence type="ECO:0000256" key="3">
    <source>
        <dbReference type="ARBA" id="ARBA00023163"/>
    </source>
</evidence>
<keyword evidence="1" id="KW-0805">Transcription regulation</keyword>
<dbReference type="InterPro" id="IPR051011">
    <property type="entry name" value="Metal_resp_trans_reg"/>
</dbReference>
<dbReference type="GO" id="GO:0003677">
    <property type="term" value="F:DNA binding"/>
    <property type="evidence" value="ECO:0007669"/>
    <property type="project" value="UniProtKB-KW"/>
</dbReference>
<dbReference type="PANTHER" id="PTHR43132">
    <property type="entry name" value="ARSENICAL RESISTANCE OPERON REPRESSOR ARSR-RELATED"/>
    <property type="match status" value="1"/>
</dbReference>
<organism evidence="5 6">
    <name type="scientific">Spirochaeta africana (strain ATCC 700263 / DSM 8902 / Z-7692)</name>
    <dbReference type="NCBI Taxonomy" id="889378"/>
    <lineage>
        <taxon>Bacteria</taxon>
        <taxon>Pseudomonadati</taxon>
        <taxon>Spirochaetota</taxon>
        <taxon>Spirochaetia</taxon>
        <taxon>Spirochaetales</taxon>
        <taxon>Spirochaetaceae</taxon>
        <taxon>Spirochaeta</taxon>
    </lineage>
</organism>
<dbReference type="STRING" id="889378.Spiaf_2029"/>
<keyword evidence="3" id="KW-0804">Transcription</keyword>
<gene>
    <name evidence="5" type="ordered locus">Spiaf_2029</name>
</gene>
<dbReference type="PRINTS" id="PR00778">
    <property type="entry name" value="HTHARSR"/>
</dbReference>
<dbReference type="Pfam" id="PF01022">
    <property type="entry name" value="HTH_5"/>
    <property type="match status" value="1"/>
</dbReference>
<dbReference type="InterPro" id="IPR011991">
    <property type="entry name" value="ArsR-like_HTH"/>
</dbReference>
<name>H9UKN5_SPIAZ</name>
<dbReference type="EMBL" id="CP003282">
    <property type="protein sequence ID" value="AFG38078.1"/>
    <property type="molecule type" value="Genomic_DNA"/>
</dbReference>
<accession>H9UKN5</accession>
<dbReference type="InterPro" id="IPR001845">
    <property type="entry name" value="HTH_ArsR_DNA-bd_dom"/>
</dbReference>
<dbReference type="InterPro" id="IPR036388">
    <property type="entry name" value="WH-like_DNA-bd_sf"/>
</dbReference>
<dbReference type="PANTHER" id="PTHR43132:SF2">
    <property type="entry name" value="ARSENICAL RESISTANCE OPERON REPRESSOR ARSR-RELATED"/>
    <property type="match status" value="1"/>
</dbReference>
<dbReference type="AlphaFoldDB" id="H9UKN5"/>
<dbReference type="Gene3D" id="1.10.10.10">
    <property type="entry name" value="Winged helix-like DNA-binding domain superfamily/Winged helix DNA-binding domain"/>
    <property type="match status" value="1"/>
</dbReference>
<dbReference type="PROSITE" id="PS50987">
    <property type="entry name" value="HTH_ARSR_2"/>
    <property type="match status" value="1"/>
</dbReference>
<evidence type="ECO:0000256" key="2">
    <source>
        <dbReference type="ARBA" id="ARBA00023125"/>
    </source>
</evidence>
<evidence type="ECO:0000313" key="5">
    <source>
        <dbReference type="EMBL" id="AFG38078.1"/>
    </source>
</evidence>
<dbReference type="eggNOG" id="COG0640">
    <property type="taxonomic scope" value="Bacteria"/>
</dbReference>
<dbReference type="PATRIC" id="fig|889378.3.peg.2015"/>
<dbReference type="InterPro" id="IPR036390">
    <property type="entry name" value="WH_DNA-bd_sf"/>
</dbReference>
<proteinExistence type="predicted"/>
<evidence type="ECO:0000313" key="6">
    <source>
        <dbReference type="Proteomes" id="UP000007383"/>
    </source>
</evidence>
<feature type="domain" description="HTH arsR-type" evidence="4">
    <location>
        <begin position="7"/>
        <end position="102"/>
    </location>
</feature>
<keyword evidence="6" id="KW-1185">Reference proteome</keyword>
<dbReference type="GO" id="GO:0003700">
    <property type="term" value="F:DNA-binding transcription factor activity"/>
    <property type="evidence" value="ECO:0007669"/>
    <property type="project" value="InterPro"/>
</dbReference>
<dbReference type="NCBIfam" id="NF033788">
    <property type="entry name" value="HTH_metalloreg"/>
    <property type="match status" value="1"/>
</dbReference>
<dbReference type="SMART" id="SM00418">
    <property type="entry name" value="HTH_ARSR"/>
    <property type="match status" value="1"/>
</dbReference>
<evidence type="ECO:0000259" key="4">
    <source>
        <dbReference type="PROSITE" id="PS50987"/>
    </source>
</evidence>
<dbReference type="HOGENOM" id="CLU_097806_6_2_12"/>
<dbReference type="OrthoDB" id="9798835at2"/>
<reference evidence="6" key="1">
    <citation type="journal article" date="2013" name="Stand. Genomic Sci.">
        <title>Complete genome sequence of the halophilic bacterium Spirochaeta africana type strain (Z-7692(T)) from the alkaline Lake Magadi in the East African Rift.</title>
        <authorList>
            <person name="Liolos K."/>
            <person name="Abt B."/>
            <person name="Scheuner C."/>
            <person name="Teshima H."/>
            <person name="Held B."/>
            <person name="Lapidus A."/>
            <person name="Nolan M."/>
            <person name="Lucas S."/>
            <person name="Deshpande S."/>
            <person name="Cheng J.F."/>
            <person name="Tapia R."/>
            <person name="Goodwin L.A."/>
            <person name="Pitluck S."/>
            <person name="Pagani I."/>
            <person name="Ivanova N."/>
            <person name="Mavromatis K."/>
            <person name="Mikhailova N."/>
            <person name="Huntemann M."/>
            <person name="Pati A."/>
            <person name="Chen A."/>
            <person name="Palaniappan K."/>
            <person name="Land M."/>
            <person name="Rohde M."/>
            <person name="Tindall B.J."/>
            <person name="Detter J.C."/>
            <person name="Goker M."/>
            <person name="Bristow J."/>
            <person name="Eisen J.A."/>
            <person name="Markowitz V."/>
            <person name="Hugenholtz P."/>
            <person name="Woyke T."/>
            <person name="Klenk H.P."/>
            <person name="Kyrpides N.C."/>
        </authorList>
    </citation>
    <scope>NUCLEOTIDE SEQUENCE</scope>
    <source>
        <strain evidence="6">ATCC 700263 / DSM 8902 / Z-7692</strain>
    </source>
</reference>
<dbReference type="CDD" id="cd00090">
    <property type="entry name" value="HTH_ARSR"/>
    <property type="match status" value="1"/>
</dbReference>